<dbReference type="PRINTS" id="PR00237">
    <property type="entry name" value="GPCRRHODOPSN"/>
</dbReference>
<evidence type="ECO:0000313" key="15">
    <source>
        <dbReference type="Proteomes" id="UP000002279"/>
    </source>
</evidence>
<name>A0A6I8N6H6_ORNAN</name>
<dbReference type="Pfam" id="PF13853">
    <property type="entry name" value="7tm_4"/>
    <property type="match status" value="1"/>
</dbReference>
<dbReference type="PROSITE" id="PS50262">
    <property type="entry name" value="G_PROTEIN_RECEP_F1_2"/>
    <property type="match status" value="1"/>
</dbReference>
<keyword evidence="2 12" id="KW-1003">Cell membrane</keyword>
<gene>
    <name evidence="14" type="primary">LOC100090096</name>
</gene>
<feature type="transmembrane region" description="Helical" evidence="12">
    <location>
        <begin position="273"/>
        <end position="293"/>
    </location>
</feature>
<protein>
    <recommendedName>
        <fullName evidence="12">Olfactory receptor</fullName>
    </recommendedName>
</protein>
<keyword evidence="5 12" id="KW-0552">Olfaction</keyword>
<dbReference type="GeneTree" id="ENSGT01140000282520"/>
<dbReference type="AlphaFoldDB" id="A0A6I8N6H6"/>
<dbReference type="Proteomes" id="UP000002279">
    <property type="component" value="Unplaced"/>
</dbReference>
<dbReference type="GO" id="GO:0005886">
    <property type="term" value="C:plasma membrane"/>
    <property type="evidence" value="ECO:0000318"/>
    <property type="project" value="GO_Central"/>
</dbReference>
<dbReference type="InterPro" id="IPR000276">
    <property type="entry name" value="GPCR_Rhodpsn"/>
</dbReference>
<keyword evidence="7 11" id="KW-0297">G-protein coupled receptor</keyword>
<evidence type="ECO:0000256" key="7">
    <source>
        <dbReference type="ARBA" id="ARBA00023040"/>
    </source>
</evidence>
<dbReference type="InterPro" id="IPR000725">
    <property type="entry name" value="Olfact_rcpt"/>
</dbReference>
<dbReference type="Bgee" id="ENSOANG00000050602">
    <property type="expression patterns" value="Expressed in endometrium and 3 other cell types or tissues"/>
</dbReference>
<feature type="transmembrane region" description="Helical" evidence="12">
    <location>
        <begin position="103"/>
        <end position="121"/>
    </location>
</feature>
<reference evidence="14" key="2">
    <citation type="submission" date="2025-09" db="UniProtKB">
        <authorList>
            <consortium name="Ensembl"/>
        </authorList>
    </citation>
    <scope>IDENTIFICATION</scope>
    <source>
        <strain evidence="14">Glennie</strain>
    </source>
</reference>
<evidence type="ECO:0000313" key="14">
    <source>
        <dbReference type="Ensembl" id="ENSOANP00000036405.1"/>
    </source>
</evidence>
<evidence type="ECO:0000256" key="12">
    <source>
        <dbReference type="RuleBase" id="RU363047"/>
    </source>
</evidence>
<dbReference type="PROSITE" id="PS00237">
    <property type="entry name" value="G_PROTEIN_RECEP_F1_1"/>
    <property type="match status" value="1"/>
</dbReference>
<dbReference type="GO" id="GO:0004984">
    <property type="term" value="F:olfactory receptor activity"/>
    <property type="evidence" value="ECO:0000318"/>
    <property type="project" value="GO_Central"/>
</dbReference>
<comment type="similarity">
    <text evidence="11">Belongs to the G-protein coupled receptor 1 family.</text>
</comment>
<sequence>MKNRTTATSPGFILLGFSTHPAAQLGLFFLSLLLFLLILLGNLTIVLLAWTDSVLLSAPMYFFLGHFSLLEMGFTSVTVPKLLADSFSSCHFISFAGCATQTFFFIALGSTECALLAVMAYDRYVAVCRPLRYLQEMRPEMCAQLVAGAWLSGFFNSTAHTAAVFQLSFCGSRVVSQFFCDLPPLLRLACGDRMASEAVVLMFGSLYGLTAFLVTLASYARVLFTVLGMGSTPGQYRAFSTCSSHLAVVGLFYGSAFSTYLQPVSARPASQALLLPFFYALVTPTLNPFIYSLRNREVKQALIRALGRKLF</sequence>
<reference evidence="14" key="1">
    <citation type="submission" date="2025-08" db="UniProtKB">
        <authorList>
            <consortium name="Ensembl"/>
        </authorList>
    </citation>
    <scope>IDENTIFICATION</scope>
    <source>
        <strain evidence="14">Glennie</strain>
    </source>
</reference>
<accession>A0A6I8N6H6</accession>
<feature type="domain" description="G-protein coupled receptors family 1 profile" evidence="13">
    <location>
        <begin position="41"/>
        <end position="291"/>
    </location>
</feature>
<dbReference type="InParanoid" id="A0A6I8N6H6"/>
<dbReference type="OrthoDB" id="9975554at2759"/>
<evidence type="ECO:0000259" key="13">
    <source>
        <dbReference type="PROSITE" id="PS50262"/>
    </source>
</evidence>
<feature type="transmembrane region" description="Helical" evidence="12">
    <location>
        <begin position="236"/>
        <end position="261"/>
    </location>
</feature>
<dbReference type="PRINTS" id="PR00245">
    <property type="entry name" value="OLFACTORYR"/>
</dbReference>
<evidence type="ECO:0000256" key="10">
    <source>
        <dbReference type="ARBA" id="ARBA00023224"/>
    </source>
</evidence>
<dbReference type="GO" id="GO:0050911">
    <property type="term" value="P:detection of chemical stimulus involved in sensory perception of smell"/>
    <property type="evidence" value="ECO:0000318"/>
    <property type="project" value="GO_Central"/>
</dbReference>
<evidence type="ECO:0000256" key="1">
    <source>
        <dbReference type="ARBA" id="ARBA00004651"/>
    </source>
</evidence>
<comment type="subcellular location">
    <subcellularLocation>
        <location evidence="1 12">Cell membrane</location>
        <topology evidence="1 12">Multi-pass membrane protein</topology>
    </subcellularLocation>
</comment>
<dbReference type="RefSeq" id="XP_001519336.3">
    <property type="nucleotide sequence ID" value="XM_001519286.3"/>
</dbReference>
<evidence type="ECO:0000256" key="6">
    <source>
        <dbReference type="ARBA" id="ARBA00022989"/>
    </source>
</evidence>
<evidence type="ECO:0000256" key="3">
    <source>
        <dbReference type="ARBA" id="ARBA00022606"/>
    </source>
</evidence>
<keyword evidence="15" id="KW-1185">Reference proteome</keyword>
<dbReference type="GO" id="GO:0004930">
    <property type="term" value="F:G protein-coupled receptor activity"/>
    <property type="evidence" value="ECO:0007669"/>
    <property type="project" value="UniProtKB-KW"/>
</dbReference>
<organism evidence="14 15">
    <name type="scientific">Ornithorhynchus anatinus</name>
    <name type="common">Duckbill platypus</name>
    <dbReference type="NCBI Taxonomy" id="9258"/>
    <lineage>
        <taxon>Eukaryota</taxon>
        <taxon>Metazoa</taxon>
        <taxon>Chordata</taxon>
        <taxon>Craniata</taxon>
        <taxon>Vertebrata</taxon>
        <taxon>Euteleostomi</taxon>
        <taxon>Mammalia</taxon>
        <taxon>Monotremata</taxon>
        <taxon>Ornithorhynchidae</taxon>
        <taxon>Ornithorhynchus</taxon>
    </lineage>
</organism>
<feature type="transmembrane region" description="Helical" evidence="12">
    <location>
        <begin position="61"/>
        <end position="83"/>
    </location>
</feature>
<dbReference type="KEGG" id="oaa:100090096"/>
<evidence type="ECO:0000256" key="8">
    <source>
        <dbReference type="ARBA" id="ARBA00023136"/>
    </source>
</evidence>
<dbReference type="SUPFAM" id="SSF81321">
    <property type="entry name" value="Family A G protein-coupled receptor-like"/>
    <property type="match status" value="1"/>
</dbReference>
<proteinExistence type="inferred from homology"/>
<dbReference type="GeneID" id="100090096"/>
<evidence type="ECO:0000256" key="4">
    <source>
        <dbReference type="ARBA" id="ARBA00022692"/>
    </source>
</evidence>
<keyword evidence="3 12" id="KW-0716">Sensory transduction</keyword>
<dbReference type="CDD" id="cd13954">
    <property type="entry name" value="7tmA_OR"/>
    <property type="match status" value="1"/>
</dbReference>
<keyword evidence="10 11" id="KW-0807">Transducer</keyword>
<evidence type="ECO:0000256" key="9">
    <source>
        <dbReference type="ARBA" id="ARBA00023170"/>
    </source>
</evidence>
<dbReference type="Gene3D" id="1.20.1070.10">
    <property type="entry name" value="Rhodopsin 7-helix transmembrane proteins"/>
    <property type="match status" value="1"/>
</dbReference>
<dbReference type="OMA" id="CHFISFA"/>
<keyword evidence="6 12" id="KW-1133">Transmembrane helix</keyword>
<evidence type="ECO:0000256" key="11">
    <source>
        <dbReference type="RuleBase" id="RU000688"/>
    </source>
</evidence>
<dbReference type="Ensembl" id="ENSOANT00000046585.1">
    <property type="protein sequence ID" value="ENSOANP00000036405.1"/>
    <property type="gene ID" value="ENSOANG00000050602.1"/>
</dbReference>
<dbReference type="PANTHER" id="PTHR26453">
    <property type="entry name" value="OLFACTORY RECEPTOR"/>
    <property type="match status" value="1"/>
</dbReference>
<evidence type="ECO:0000256" key="2">
    <source>
        <dbReference type="ARBA" id="ARBA00022475"/>
    </source>
</evidence>
<feature type="transmembrane region" description="Helical" evidence="12">
    <location>
        <begin position="25"/>
        <end position="49"/>
    </location>
</feature>
<feature type="transmembrane region" description="Helical" evidence="12">
    <location>
        <begin position="198"/>
        <end position="224"/>
    </location>
</feature>
<evidence type="ECO:0000256" key="5">
    <source>
        <dbReference type="ARBA" id="ARBA00022725"/>
    </source>
</evidence>
<dbReference type="InterPro" id="IPR017452">
    <property type="entry name" value="GPCR_Rhodpsn_7TM"/>
</dbReference>
<feature type="transmembrane region" description="Helical" evidence="12">
    <location>
        <begin position="142"/>
        <end position="165"/>
    </location>
</feature>
<keyword evidence="9 11" id="KW-0675">Receptor</keyword>
<keyword evidence="8 12" id="KW-0472">Membrane</keyword>
<dbReference type="FunFam" id="1.20.1070.10:FF:000015">
    <property type="entry name" value="Olfactory receptor"/>
    <property type="match status" value="1"/>
</dbReference>
<keyword evidence="4 11" id="KW-0812">Transmembrane</keyword>